<name>A0ABZ1PA84_9ACTN</name>
<reference evidence="1 2" key="1">
    <citation type="submission" date="2022-10" db="EMBL/GenBank/DDBJ databases">
        <title>The complete genomes of actinobacterial strains from the NBC collection.</title>
        <authorList>
            <person name="Joergensen T.S."/>
            <person name="Alvarez Arevalo M."/>
            <person name="Sterndorff E.B."/>
            <person name="Faurdal D."/>
            <person name="Vuksanovic O."/>
            <person name="Mourched A.-S."/>
            <person name="Charusanti P."/>
            <person name="Shaw S."/>
            <person name="Blin K."/>
            <person name="Weber T."/>
        </authorList>
    </citation>
    <scope>NUCLEOTIDE SEQUENCE [LARGE SCALE GENOMIC DNA]</scope>
    <source>
        <strain evidence="1 2">NBC_00396</strain>
    </source>
</reference>
<dbReference type="RefSeq" id="WP_269458543.1">
    <property type="nucleotide sequence ID" value="NZ_CP107892.1"/>
</dbReference>
<dbReference type="Proteomes" id="UP001346877">
    <property type="component" value="Chromosome"/>
</dbReference>
<accession>A0ABZ1PA84</accession>
<sequence>MNRSTRRRMLAATATGLLATSLGVRNVLADRVTPVRWTGC</sequence>
<organism evidence="1 2">
    <name type="scientific">Micromonospora zamorensis</name>
    <dbReference type="NCBI Taxonomy" id="709883"/>
    <lineage>
        <taxon>Bacteria</taxon>
        <taxon>Bacillati</taxon>
        <taxon>Actinomycetota</taxon>
        <taxon>Actinomycetes</taxon>
        <taxon>Micromonosporales</taxon>
        <taxon>Micromonosporaceae</taxon>
        <taxon>Micromonospora</taxon>
    </lineage>
</organism>
<evidence type="ECO:0000313" key="2">
    <source>
        <dbReference type="Proteomes" id="UP001346877"/>
    </source>
</evidence>
<dbReference type="EMBL" id="CP107941">
    <property type="protein sequence ID" value="WUI80964.1"/>
    <property type="molecule type" value="Genomic_DNA"/>
</dbReference>
<keyword evidence="2" id="KW-1185">Reference proteome</keyword>
<dbReference type="InterPro" id="IPR006311">
    <property type="entry name" value="TAT_signal"/>
</dbReference>
<gene>
    <name evidence="1" type="ORF">OG375_23980</name>
</gene>
<dbReference type="GeneID" id="99764630"/>
<dbReference type="PROSITE" id="PS51318">
    <property type="entry name" value="TAT"/>
    <property type="match status" value="1"/>
</dbReference>
<proteinExistence type="predicted"/>
<evidence type="ECO:0000313" key="1">
    <source>
        <dbReference type="EMBL" id="WUI80964.1"/>
    </source>
</evidence>
<protein>
    <submittedName>
        <fullName evidence="1">Uncharacterized protein</fullName>
    </submittedName>
</protein>